<dbReference type="GO" id="GO:0006351">
    <property type="term" value="P:DNA-templated transcription"/>
    <property type="evidence" value="ECO:0007669"/>
    <property type="project" value="TreeGrafter"/>
</dbReference>
<dbReference type="Gene3D" id="1.10.10.10">
    <property type="entry name" value="Winged helix-like DNA-binding domain superfamily/Winged helix DNA-binding domain"/>
    <property type="match status" value="1"/>
</dbReference>
<keyword evidence="3" id="KW-0238">DNA-binding</keyword>
<dbReference type="InterPro" id="IPR005119">
    <property type="entry name" value="LysR_subst-bd"/>
</dbReference>
<dbReference type="AlphaFoldDB" id="B0T7G9"/>
<dbReference type="SUPFAM" id="SSF46785">
    <property type="entry name" value="Winged helix' DNA-binding domain"/>
    <property type="match status" value="1"/>
</dbReference>
<organism evidence="6">
    <name type="scientific">Caulobacter sp. (strain K31)</name>
    <dbReference type="NCBI Taxonomy" id="366602"/>
    <lineage>
        <taxon>Bacteria</taxon>
        <taxon>Pseudomonadati</taxon>
        <taxon>Pseudomonadota</taxon>
        <taxon>Alphaproteobacteria</taxon>
        <taxon>Caulobacterales</taxon>
        <taxon>Caulobacteraceae</taxon>
        <taxon>Caulobacter</taxon>
    </lineage>
</organism>
<gene>
    <name evidence="6" type="ordered locus">Caul_0574</name>
</gene>
<proteinExistence type="inferred from homology"/>
<dbReference type="KEGG" id="cak:Caul_0574"/>
<dbReference type="PANTHER" id="PTHR30537:SF1">
    <property type="entry name" value="HTH-TYPE TRANSCRIPTIONAL REGULATOR PGRR"/>
    <property type="match status" value="1"/>
</dbReference>
<evidence type="ECO:0000256" key="4">
    <source>
        <dbReference type="ARBA" id="ARBA00023163"/>
    </source>
</evidence>
<name>B0T7G9_CAUSK</name>
<dbReference type="PRINTS" id="PR00039">
    <property type="entry name" value="HTHLYSR"/>
</dbReference>
<evidence type="ECO:0000256" key="1">
    <source>
        <dbReference type="ARBA" id="ARBA00009437"/>
    </source>
</evidence>
<evidence type="ECO:0000259" key="5">
    <source>
        <dbReference type="PROSITE" id="PS50931"/>
    </source>
</evidence>
<dbReference type="EC" id="4.2.1.1" evidence="6"/>
<comment type="similarity">
    <text evidence="1">Belongs to the LysR transcriptional regulatory family.</text>
</comment>
<feature type="domain" description="HTH lysR-type" evidence="5">
    <location>
        <begin position="5"/>
        <end position="62"/>
    </location>
</feature>
<dbReference type="Gene3D" id="3.40.190.290">
    <property type="match status" value="1"/>
</dbReference>
<accession>B0T7G9</accession>
<dbReference type="GO" id="GO:0003700">
    <property type="term" value="F:DNA-binding transcription factor activity"/>
    <property type="evidence" value="ECO:0007669"/>
    <property type="project" value="InterPro"/>
</dbReference>
<dbReference type="FunFam" id="1.10.10.10:FF:000001">
    <property type="entry name" value="LysR family transcriptional regulator"/>
    <property type="match status" value="1"/>
</dbReference>
<dbReference type="InterPro" id="IPR036388">
    <property type="entry name" value="WH-like_DNA-bd_sf"/>
</dbReference>
<dbReference type="HOGENOM" id="CLU_039613_16_1_5"/>
<evidence type="ECO:0000313" key="6">
    <source>
        <dbReference type="EMBL" id="ABZ69707.1"/>
    </source>
</evidence>
<dbReference type="SUPFAM" id="SSF53850">
    <property type="entry name" value="Periplasmic binding protein-like II"/>
    <property type="match status" value="1"/>
</dbReference>
<sequence length="301" mass="33203">MMRATEFGELRAFAAVAQERSFRRAATRLGVTPSALSHVIRALEERLGVKLLHRTTRSVAPTEAGAALLGRLVPAMTEIEHAVSEVGAFSDHPRGRLRLNLPRLAAEAVVLPKLGQFVQLYPDIVLDLVIDDSMADIVAEGFDAGIRAGAHVHSDMTAVRLSPDLRVAVVASPTYLASRGAPSTPQDLREHRCINYRWSQAGAVYRWGFARADEVLEVRIEAAITVNDTNLITRFALDGLGLAYILEDVVAEHLAAGRLVRVLDDWCRPSSGFHLYYSGRRHMSAPLRAMIEFYRFRPASL</sequence>
<reference evidence="6" key="1">
    <citation type="submission" date="2008-01" db="EMBL/GenBank/DDBJ databases">
        <title>Complete sequence of chromosome of Caulobacter sp. K31.</title>
        <authorList>
            <consortium name="US DOE Joint Genome Institute"/>
            <person name="Copeland A."/>
            <person name="Lucas S."/>
            <person name="Lapidus A."/>
            <person name="Barry K."/>
            <person name="Glavina del Rio T."/>
            <person name="Dalin E."/>
            <person name="Tice H."/>
            <person name="Pitluck S."/>
            <person name="Bruce D."/>
            <person name="Goodwin L."/>
            <person name="Thompson L.S."/>
            <person name="Brettin T."/>
            <person name="Detter J.C."/>
            <person name="Han C."/>
            <person name="Schmutz J."/>
            <person name="Larimer F."/>
            <person name="Land M."/>
            <person name="Hauser L."/>
            <person name="Kyrpides N."/>
            <person name="Kim E."/>
            <person name="Stephens C."/>
            <person name="Richardson P."/>
        </authorList>
    </citation>
    <scope>NUCLEOTIDE SEQUENCE [LARGE SCALE GENOMIC DNA]</scope>
    <source>
        <strain evidence="6">K31</strain>
    </source>
</reference>
<dbReference type="GO" id="GO:0043565">
    <property type="term" value="F:sequence-specific DNA binding"/>
    <property type="evidence" value="ECO:0007669"/>
    <property type="project" value="TreeGrafter"/>
</dbReference>
<dbReference type="Pfam" id="PF00126">
    <property type="entry name" value="HTH_1"/>
    <property type="match status" value="1"/>
</dbReference>
<dbReference type="InterPro" id="IPR036390">
    <property type="entry name" value="WH_DNA-bd_sf"/>
</dbReference>
<dbReference type="CDD" id="cd08474">
    <property type="entry name" value="PBP2_CrgA_like_5"/>
    <property type="match status" value="1"/>
</dbReference>
<keyword evidence="6" id="KW-0456">Lyase</keyword>
<evidence type="ECO:0000256" key="3">
    <source>
        <dbReference type="ARBA" id="ARBA00023125"/>
    </source>
</evidence>
<evidence type="ECO:0000256" key="2">
    <source>
        <dbReference type="ARBA" id="ARBA00023015"/>
    </source>
</evidence>
<dbReference type="InterPro" id="IPR000847">
    <property type="entry name" value="LysR_HTH_N"/>
</dbReference>
<dbReference type="EMBL" id="CP000927">
    <property type="protein sequence ID" value="ABZ69707.1"/>
    <property type="molecule type" value="Genomic_DNA"/>
</dbReference>
<dbReference type="InterPro" id="IPR058163">
    <property type="entry name" value="LysR-type_TF_proteobact-type"/>
</dbReference>
<dbReference type="eggNOG" id="COG0583">
    <property type="taxonomic scope" value="Bacteria"/>
</dbReference>
<dbReference type="PROSITE" id="PS50931">
    <property type="entry name" value="HTH_LYSR"/>
    <property type="match status" value="1"/>
</dbReference>
<keyword evidence="2" id="KW-0805">Transcription regulation</keyword>
<protein>
    <submittedName>
        <fullName evidence="6">Transcriptional regulator, LysR family</fullName>
        <ecNumber evidence="6">4.2.1.1</ecNumber>
    </submittedName>
</protein>
<dbReference type="Pfam" id="PF03466">
    <property type="entry name" value="LysR_substrate"/>
    <property type="match status" value="1"/>
</dbReference>
<dbReference type="STRING" id="366602.Caul_0574"/>
<keyword evidence="4" id="KW-0804">Transcription</keyword>
<dbReference type="PANTHER" id="PTHR30537">
    <property type="entry name" value="HTH-TYPE TRANSCRIPTIONAL REGULATOR"/>
    <property type="match status" value="1"/>
</dbReference>
<dbReference type="GO" id="GO:0004089">
    <property type="term" value="F:carbonate dehydratase activity"/>
    <property type="evidence" value="ECO:0007669"/>
    <property type="project" value="UniProtKB-EC"/>
</dbReference>